<evidence type="ECO:0000313" key="2">
    <source>
        <dbReference type="Proteomes" id="UP000077202"/>
    </source>
</evidence>
<dbReference type="AlphaFoldDB" id="A0A176W6P4"/>
<protein>
    <submittedName>
        <fullName evidence="1">Uncharacterized protein</fullName>
    </submittedName>
</protein>
<gene>
    <name evidence="1" type="ORF">AXG93_2091s1160</name>
</gene>
<organism evidence="1 2">
    <name type="scientific">Marchantia polymorpha subsp. ruderalis</name>
    <dbReference type="NCBI Taxonomy" id="1480154"/>
    <lineage>
        <taxon>Eukaryota</taxon>
        <taxon>Viridiplantae</taxon>
        <taxon>Streptophyta</taxon>
        <taxon>Embryophyta</taxon>
        <taxon>Marchantiophyta</taxon>
        <taxon>Marchantiopsida</taxon>
        <taxon>Marchantiidae</taxon>
        <taxon>Marchantiales</taxon>
        <taxon>Marchantiaceae</taxon>
        <taxon>Marchantia</taxon>
    </lineage>
</organism>
<keyword evidence="2" id="KW-1185">Reference proteome</keyword>
<proteinExistence type="predicted"/>
<sequence length="105" mass="11905">MGAPPPPGFRLLLDSPRMLSAGMERAHCDPRGMTNLSTSSRVPEYNDLTPYALGIRSIKDKEYNKTNSTEFHWLRGIDDTFKYAAAEEDFTLLLWPDRSLQPFAV</sequence>
<comment type="caution">
    <text evidence="1">The sequence shown here is derived from an EMBL/GenBank/DDBJ whole genome shotgun (WGS) entry which is preliminary data.</text>
</comment>
<accession>A0A176W6P4</accession>
<reference evidence="1" key="1">
    <citation type="submission" date="2016-03" db="EMBL/GenBank/DDBJ databases">
        <title>Mechanisms controlling the formation of the plant cell surface in tip-growing cells are functionally conserved among land plants.</title>
        <authorList>
            <person name="Honkanen S."/>
            <person name="Jones V.A."/>
            <person name="Morieri G."/>
            <person name="Champion C."/>
            <person name="Hetherington A.J."/>
            <person name="Kelly S."/>
            <person name="Saint-Marcoux D."/>
            <person name="Proust H."/>
            <person name="Prescott H."/>
            <person name="Dolan L."/>
        </authorList>
    </citation>
    <scope>NUCLEOTIDE SEQUENCE [LARGE SCALE GENOMIC DNA]</scope>
    <source>
        <tissue evidence="1">Whole gametophyte</tissue>
    </source>
</reference>
<dbReference type="Proteomes" id="UP000077202">
    <property type="component" value="Unassembled WGS sequence"/>
</dbReference>
<dbReference type="EMBL" id="LVLJ01001679">
    <property type="protein sequence ID" value="OAE28709.1"/>
    <property type="molecule type" value="Genomic_DNA"/>
</dbReference>
<evidence type="ECO:0000313" key="1">
    <source>
        <dbReference type="EMBL" id="OAE28709.1"/>
    </source>
</evidence>
<name>A0A176W6P4_MARPO</name>